<feature type="compositionally biased region" description="Low complexity" evidence="1">
    <location>
        <begin position="475"/>
        <end position="487"/>
    </location>
</feature>
<keyword evidence="2" id="KW-1133">Transmembrane helix</keyword>
<feature type="compositionally biased region" description="Basic and acidic residues" evidence="1">
    <location>
        <begin position="207"/>
        <end position="220"/>
    </location>
</feature>
<feature type="compositionally biased region" description="Basic residues" evidence="1">
    <location>
        <begin position="455"/>
        <end position="468"/>
    </location>
</feature>
<evidence type="ECO:0000313" key="4">
    <source>
        <dbReference type="Proteomes" id="UP001231189"/>
    </source>
</evidence>
<dbReference type="PANTHER" id="PTHR33098:SF36">
    <property type="entry name" value="HYDROXYPROLINE-RICH GLYCOPROTEIN FAMILY PROTEIN"/>
    <property type="match status" value="1"/>
</dbReference>
<sequence>MDGAQARNGPSVDGGAGPSTSYSTADNDDNGGAGGAKVWVLVLLFSLLVLLFLPSAVRRGGTSGGGGFQRGGITLKSGWDVVNLCLVLFAILCGLLGRGGGDGDGDGESPSAAAAAAAAAKRHREVSPVMAEPEPIAEASTEDVWERLNSSYDSNQSAHATAGIRRMKSSSSYPELRLGSDGVWGLESPELAWRPYDDAELYRPRRDEWPDRTRGDADRPRLRRTSSDVNAIPVDKYEVRAPPQDERRRRRTVEKPQKMAKVVEEEGRMHPAAETLAARPARSRTWSPEELNATLSEADKYEVPTPLGARRPRRSAEKLPKMPAVVEDEHPSAETLAARPSRSRTWSPEELNDALSEVAAAPPAVTPRPRRRRHSVESLPTMEEVEKEIIVEEINNPLPSSTALFPPGTPPPPPPPPPPPATMSRSKKKRSGSVGGAKELASAIALFYQKKRKSIIMKRERHHHHHHHLSDDHYSSPSSESSASPEATTRTNPPPRPPPPPPPPPPPSSIFSNLFKKGGSKSRRIHSLAPPRPPPPPPPTHRSRKPPQPPSRLVPTPPPPAPVRTRPPRAHAHAYAHPQRPPHAQGYPQQPPLYHMPRGVVYHSYRLPPPSPPMPPPPPPPPMSEGEEEVPSVTASPAPSYCASPDVNTKADNFIERFRAGLKLEKINSYREKLQIQEGATVTMAEEDGEFMVIGSLFEDDDDMSLPGTPATAAAAAVAVGY</sequence>
<keyword evidence="2" id="KW-0472">Membrane</keyword>
<organism evidence="3 4">
    <name type="scientific">Lolium multiflorum</name>
    <name type="common">Italian ryegrass</name>
    <name type="synonym">Lolium perenne subsp. multiflorum</name>
    <dbReference type="NCBI Taxonomy" id="4521"/>
    <lineage>
        <taxon>Eukaryota</taxon>
        <taxon>Viridiplantae</taxon>
        <taxon>Streptophyta</taxon>
        <taxon>Embryophyta</taxon>
        <taxon>Tracheophyta</taxon>
        <taxon>Spermatophyta</taxon>
        <taxon>Magnoliopsida</taxon>
        <taxon>Liliopsida</taxon>
        <taxon>Poales</taxon>
        <taxon>Poaceae</taxon>
        <taxon>BOP clade</taxon>
        <taxon>Pooideae</taxon>
        <taxon>Poodae</taxon>
        <taxon>Poeae</taxon>
        <taxon>Poeae Chloroplast Group 2 (Poeae type)</taxon>
        <taxon>Loliodinae</taxon>
        <taxon>Loliinae</taxon>
        <taxon>Lolium</taxon>
    </lineage>
</organism>
<feature type="transmembrane region" description="Helical" evidence="2">
    <location>
        <begin position="38"/>
        <end position="57"/>
    </location>
</feature>
<dbReference type="InterPro" id="IPR008480">
    <property type="entry name" value="DUF761_pln"/>
</dbReference>
<dbReference type="EMBL" id="JAUUTY010000003">
    <property type="protein sequence ID" value="KAK1665317.1"/>
    <property type="molecule type" value="Genomic_DNA"/>
</dbReference>
<dbReference type="Pfam" id="PF05553">
    <property type="entry name" value="DUF761"/>
    <property type="match status" value="1"/>
</dbReference>
<dbReference type="Proteomes" id="UP001231189">
    <property type="component" value="Unassembled WGS sequence"/>
</dbReference>
<feature type="compositionally biased region" description="Low complexity" evidence="1">
    <location>
        <begin position="575"/>
        <end position="584"/>
    </location>
</feature>
<feature type="compositionally biased region" description="Pro residues" evidence="1">
    <location>
        <begin position="607"/>
        <end position="623"/>
    </location>
</feature>
<feature type="compositionally biased region" description="Pro residues" evidence="1">
    <location>
        <begin position="530"/>
        <end position="562"/>
    </location>
</feature>
<feature type="region of interest" description="Disordered" evidence="1">
    <location>
        <begin position="1"/>
        <end position="28"/>
    </location>
</feature>
<feature type="region of interest" description="Disordered" evidence="1">
    <location>
        <begin position="455"/>
        <end position="641"/>
    </location>
</feature>
<keyword evidence="4" id="KW-1185">Reference proteome</keyword>
<evidence type="ECO:0000313" key="3">
    <source>
        <dbReference type="EMBL" id="KAK1665317.1"/>
    </source>
</evidence>
<dbReference type="AlphaFoldDB" id="A0AAD8WJV7"/>
<evidence type="ECO:0000256" key="2">
    <source>
        <dbReference type="SAM" id="Phobius"/>
    </source>
</evidence>
<evidence type="ECO:0008006" key="5">
    <source>
        <dbReference type="Google" id="ProtNLM"/>
    </source>
</evidence>
<name>A0AAD8WJV7_LOLMU</name>
<comment type="caution">
    <text evidence="3">The sequence shown here is derived from an EMBL/GenBank/DDBJ whole genome shotgun (WGS) entry which is preliminary data.</text>
</comment>
<feature type="compositionally biased region" description="Pro residues" evidence="1">
    <location>
        <begin position="407"/>
        <end position="421"/>
    </location>
</feature>
<dbReference type="PANTHER" id="PTHR33098">
    <property type="entry name" value="COTTON FIBER (DUF761)"/>
    <property type="match status" value="1"/>
</dbReference>
<accession>A0AAD8WJV7</accession>
<reference evidence="3" key="1">
    <citation type="submission" date="2023-07" db="EMBL/GenBank/DDBJ databases">
        <title>A chromosome-level genome assembly of Lolium multiflorum.</title>
        <authorList>
            <person name="Chen Y."/>
            <person name="Copetti D."/>
            <person name="Kolliker R."/>
            <person name="Studer B."/>
        </authorList>
    </citation>
    <scope>NUCLEOTIDE SEQUENCE</scope>
    <source>
        <strain evidence="3">02402/16</strain>
        <tissue evidence="3">Leaf</tissue>
    </source>
</reference>
<feature type="region of interest" description="Disordered" evidence="1">
    <location>
        <begin position="155"/>
        <end position="174"/>
    </location>
</feature>
<evidence type="ECO:0000256" key="1">
    <source>
        <dbReference type="SAM" id="MobiDB-lite"/>
    </source>
</evidence>
<feature type="compositionally biased region" description="Basic and acidic residues" evidence="1">
    <location>
        <begin position="235"/>
        <end position="271"/>
    </location>
</feature>
<keyword evidence="2" id="KW-0812">Transmembrane</keyword>
<gene>
    <name evidence="3" type="ORF">QYE76_053476</name>
</gene>
<protein>
    <recommendedName>
        <fullName evidence="5">Hydroxyproline-rich glycoprotein family protein</fullName>
    </recommendedName>
</protein>
<feature type="region of interest" description="Disordered" evidence="1">
    <location>
        <begin position="207"/>
        <end position="437"/>
    </location>
</feature>
<proteinExistence type="predicted"/>
<feature type="transmembrane region" description="Helical" evidence="2">
    <location>
        <begin position="78"/>
        <end position="97"/>
    </location>
</feature>
<feature type="compositionally biased region" description="Pro residues" evidence="1">
    <location>
        <begin position="492"/>
        <end position="508"/>
    </location>
</feature>